<proteinExistence type="predicted"/>
<protein>
    <recommendedName>
        <fullName evidence="4">Aa3 type cytochrome c oxidase subunit IV</fullName>
    </recommendedName>
</protein>
<evidence type="ECO:0000313" key="2">
    <source>
        <dbReference type="EMBL" id="RCW84628.1"/>
    </source>
</evidence>
<accession>A0A368YYJ4</accession>
<comment type="caution">
    <text evidence="2">The sequence shown here is derived from an EMBL/GenBank/DDBJ whole genome shotgun (WGS) entry which is preliminary data.</text>
</comment>
<feature type="transmembrane region" description="Helical" evidence="1">
    <location>
        <begin position="20"/>
        <end position="39"/>
    </location>
</feature>
<dbReference type="EMBL" id="QPJM01000004">
    <property type="protein sequence ID" value="RCW84628.1"/>
    <property type="molecule type" value="Genomic_DNA"/>
</dbReference>
<sequence length="40" mass="4409">MADDFDEDDEDVWAVHNSLGWYLGIFITGVIVAALVANII</sequence>
<gene>
    <name evidence="2" type="ORF">C7476_104386</name>
</gene>
<organism evidence="2 3">
    <name type="scientific">Phyllobacterium bourgognense</name>
    <dbReference type="NCBI Taxonomy" id="314236"/>
    <lineage>
        <taxon>Bacteria</taxon>
        <taxon>Pseudomonadati</taxon>
        <taxon>Pseudomonadota</taxon>
        <taxon>Alphaproteobacteria</taxon>
        <taxon>Hyphomicrobiales</taxon>
        <taxon>Phyllobacteriaceae</taxon>
        <taxon>Phyllobacterium</taxon>
    </lineage>
</organism>
<evidence type="ECO:0000256" key="1">
    <source>
        <dbReference type="SAM" id="Phobius"/>
    </source>
</evidence>
<keyword evidence="1" id="KW-1133">Transmembrane helix</keyword>
<evidence type="ECO:0000313" key="3">
    <source>
        <dbReference type="Proteomes" id="UP000253324"/>
    </source>
</evidence>
<name>A0A368YYJ4_9HYPH</name>
<keyword evidence="1" id="KW-0472">Membrane</keyword>
<dbReference type="AlphaFoldDB" id="A0A368YYJ4"/>
<dbReference type="Proteomes" id="UP000253324">
    <property type="component" value="Unassembled WGS sequence"/>
</dbReference>
<keyword evidence="1" id="KW-0812">Transmembrane</keyword>
<evidence type="ECO:0008006" key="4">
    <source>
        <dbReference type="Google" id="ProtNLM"/>
    </source>
</evidence>
<keyword evidence="3" id="KW-1185">Reference proteome</keyword>
<reference evidence="2 3" key="1">
    <citation type="submission" date="2018-07" db="EMBL/GenBank/DDBJ databases">
        <title>Genomic Encyclopedia of Type Strains, Phase III (KMG-III): the genomes of soil and plant-associated and newly described type strains.</title>
        <authorList>
            <person name="Whitman W."/>
        </authorList>
    </citation>
    <scope>NUCLEOTIDE SEQUENCE [LARGE SCALE GENOMIC DNA]</scope>
    <source>
        <strain evidence="2 3">31-25a</strain>
    </source>
</reference>